<evidence type="ECO:0000256" key="3">
    <source>
        <dbReference type="ARBA" id="ARBA00022801"/>
    </source>
</evidence>
<reference evidence="6" key="1">
    <citation type="submission" date="2022-10" db="EMBL/GenBank/DDBJ databases">
        <title>Roseovarius pelagicus sp. nov., isolated from Arctic seawater.</title>
        <authorList>
            <person name="Hong Y.W."/>
            <person name="Hwang C.Y."/>
        </authorList>
    </citation>
    <scope>NUCLEOTIDE SEQUENCE</scope>
    <source>
        <strain evidence="6">HL-MP18</strain>
    </source>
</reference>
<evidence type="ECO:0000313" key="7">
    <source>
        <dbReference type="Proteomes" id="UP001064087"/>
    </source>
</evidence>
<name>A0ABY6D927_9RHOB</name>
<dbReference type="InterPro" id="IPR038765">
    <property type="entry name" value="Papain-like_cys_pep_sf"/>
</dbReference>
<dbReference type="InterPro" id="IPR000064">
    <property type="entry name" value="NLP_P60_dom"/>
</dbReference>
<dbReference type="InterPro" id="IPR041382">
    <property type="entry name" value="SH3_16"/>
</dbReference>
<organism evidence="6 7">
    <name type="scientific">Roseovarius pelagicus</name>
    <dbReference type="NCBI Taxonomy" id="2980108"/>
    <lineage>
        <taxon>Bacteria</taxon>
        <taxon>Pseudomonadati</taxon>
        <taxon>Pseudomonadota</taxon>
        <taxon>Alphaproteobacteria</taxon>
        <taxon>Rhodobacterales</taxon>
        <taxon>Roseobacteraceae</taxon>
        <taxon>Roseovarius</taxon>
    </lineage>
</organism>
<keyword evidence="7" id="KW-1185">Reference proteome</keyword>
<dbReference type="SUPFAM" id="SSF54001">
    <property type="entry name" value="Cysteine proteinases"/>
    <property type="match status" value="1"/>
</dbReference>
<evidence type="ECO:0000259" key="5">
    <source>
        <dbReference type="PROSITE" id="PS51935"/>
    </source>
</evidence>
<dbReference type="Pfam" id="PF00877">
    <property type="entry name" value="NLPC_P60"/>
    <property type="match status" value="1"/>
</dbReference>
<dbReference type="InterPro" id="IPR051794">
    <property type="entry name" value="PG_Endopeptidase_C40"/>
</dbReference>
<accession>A0ABY6D927</accession>
<protein>
    <submittedName>
        <fullName evidence="6">C40 family peptidase</fullName>
    </submittedName>
</protein>
<dbReference type="RefSeq" id="WP_165193832.1">
    <property type="nucleotide sequence ID" value="NZ_CP106738.1"/>
</dbReference>
<dbReference type="PROSITE" id="PS51935">
    <property type="entry name" value="NLPC_P60"/>
    <property type="match status" value="1"/>
</dbReference>
<dbReference type="PANTHER" id="PTHR47359">
    <property type="entry name" value="PEPTIDOGLYCAN DL-ENDOPEPTIDASE CWLO"/>
    <property type="match status" value="1"/>
</dbReference>
<comment type="similarity">
    <text evidence="1">Belongs to the peptidase C40 family.</text>
</comment>
<evidence type="ECO:0000256" key="1">
    <source>
        <dbReference type="ARBA" id="ARBA00007074"/>
    </source>
</evidence>
<sequence>MTDRRFLAANSRVAHESLKDDVRAPSYVRGEILRCIVPWIDLCGTPGGARDKQLLQGQPLELLEVHEGYAFVRDVVDGYVGYAPEHAIGPTPSPTHRISSRMAHIYAEPDIKAPDTGLLSFFSEVAAEEDENGFHAIAGGGYVAAQHLVPFRWRTDDAASIAEMFMGTPYLWGGNTGVGVDCSGLIQLALYAAARSCPRDSDVQQRELGREVAPDASLLRGDLIFWKGHVGILTDPETLLHANAFHMRVATEPLQDAIDRIGAREFGAVTAIRRMGS</sequence>
<dbReference type="Pfam" id="PF18348">
    <property type="entry name" value="SH3_16"/>
    <property type="match status" value="1"/>
</dbReference>
<keyword evidence="3" id="KW-0378">Hydrolase</keyword>
<feature type="domain" description="NlpC/P60" evidence="5">
    <location>
        <begin position="152"/>
        <end position="273"/>
    </location>
</feature>
<dbReference type="Gene3D" id="3.90.1720.10">
    <property type="entry name" value="endopeptidase domain like (from Nostoc punctiforme)"/>
    <property type="match status" value="1"/>
</dbReference>
<dbReference type="PANTHER" id="PTHR47359:SF3">
    <property type="entry name" value="NLP_P60 DOMAIN-CONTAINING PROTEIN-RELATED"/>
    <property type="match status" value="1"/>
</dbReference>
<dbReference type="Proteomes" id="UP001064087">
    <property type="component" value="Chromosome"/>
</dbReference>
<gene>
    <name evidence="6" type="ORF">N7U68_16390</name>
</gene>
<proteinExistence type="inferred from homology"/>
<evidence type="ECO:0000256" key="4">
    <source>
        <dbReference type="ARBA" id="ARBA00022807"/>
    </source>
</evidence>
<keyword evidence="2" id="KW-0645">Protease</keyword>
<dbReference type="EMBL" id="CP106738">
    <property type="protein sequence ID" value="UXX82649.1"/>
    <property type="molecule type" value="Genomic_DNA"/>
</dbReference>
<evidence type="ECO:0000256" key="2">
    <source>
        <dbReference type="ARBA" id="ARBA00022670"/>
    </source>
</evidence>
<evidence type="ECO:0000313" key="6">
    <source>
        <dbReference type="EMBL" id="UXX82649.1"/>
    </source>
</evidence>
<keyword evidence="4" id="KW-0788">Thiol protease</keyword>